<dbReference type="Proteomes" id="UP000290057">
    <property type="component" value="Chromosome"/>
</dbReference>
<dbReference type="Pfam" id="PF13400">
    <property type="entry name" value="Tad"/>
    <property type="match status" value="1"/>
</dbReference>
<dbReference type="InterPro" id="IPR002035">
    <property type="entry name" value="VWF_A"/>
</dbReference>
<dbReference type="PROSITE" id="PS50234">
    <property type="entry name" value="VWFA"/>
    <property type="match status" value="1"/>
</dbReference>
<dbReference type="InterPro" id="IPR028087">
    <property type="entry name" value="Tad_N"/>
</dbReference>
<protein>
    <recommendedName>
        <fullName evidence="1">VWFA domain-containing protein</fullName>
    </recommendedName>
</protein>
<proteinExistence type="predicted"/>
<dbReference type="SUPFAM" id="SSF53300">
    <property type="entry name" value="vWA-like"/>
    <property type="match status" value="1"/>
</dbReference>
<gene>
    <name evidence="2" type="ORF">EKJ_21410</name>
</gene>
<organism evidence="2 3">
    <name type="scientific">Qipengyuania flava</name>
    <dbReference type="NCBI Taxonomy" id="192812"/>
    <lineage>
        <taxon>Bacteria</taxon>
        <taxon>Pseudomonadati</taxon>
        <taxon>Pseudomonadota</taxon>
        <taxon>Alphaproteobacteria</taxon>
        <taxon>Sphingomonadales</taxon>
        <taxon>Erythrobacteraceae</taxon>
        <taxon>Qipengyuania</taxon>
    </lineage>
</organism>
<evidence type="ECO:0000313" key="2">
    <source>
        <dbReference type="EMBL" id="BBI21294.1"/>
    </source>
</evidence>
<dbReference type="CDD" id="cd00198">
    <property type="entry name" value="vWFA"/>
    <property type="match status" value="1"/>
</dbReference>
<dbReference type="Gene3D" id="3.40.50.410">
    <property type="entry name" value="von Willebrand factor, type A domain"/>
    <property type="match status" value="2"/>
</dbReference>
<dbReference type="SMART" id="SM00327">
    <property type="entry name" value="VWA"/>
    <property type="match status" value="1"/>
</dbReference>
<dbReference type="EMBL" id="AP019389">
    <property type="protein sequence ID" value="BBI21294.1"/>
    <property type="molecule type" value="Genomic_DNA"/>
</dbReference>
<dbReference type="RefSeq" id="WP_130586830.1">
    <property type="nucleotide sequence ID" value="NZ_AP019389.1"/>
</dbReference>
<reference evidence="2 3" key="1">
    <citation type="submission" date="2019-01" db="EMBL/GenBank/DDBJ databases">
        <title>Complete genome sequence of Erythrobacter flavus KJ5.</title>
        <authorList>
            <person name="Kanesaki Y."/>
            <person name="Brotosudarmo T."/>
            <person name="Moriuchi R."/>
            <person name="Awai K."/>
        </authorList>
    </citation>
    <scope>NUCLEOTIDE SEQUENCE [LARGE SCALE GENOMIC DNA]</scope>
    <source>
        <strain evidence="2 3">KJ5</strain>
    </source>
</reference>
<name>A0A3T1CJW8_9SPHN</name>
<dbReference type="AlphaFoldDB" id="A0A3T1CJW8"/>
<evidence type="ECO:0000259" key="1">
    <source>
        <dbReference type="PROSITE" id="PS50234"/>
    </source>
</evidence>
<accession>A0A3T1CJW8</accession>
<evidence type="ECO:0000313" key="3">
    <source>
        <dbReference type="Proteomes" id="UP000290057"/>
    </source>
</evidence>
<sequence length="536" mass="59337">MNRMLRKLRTDTSGNALAIFAAALVPLTIVIGSGLDLSSAYMAKAKLQNACDAAALAGRQSMDGTKWTTANKEEAEKFFYFNFPRGTMKATGLDFDIGKDPNDSAQIIGSARAVVPTSLMGLFGFDGIPIEANCDAKRDLGHNDVMLVLDTTGSMGRRPSSGGSKDKIDLLRDGTKGLYRALDDSGNGSITRFGIVSYSHTVNVARSLKNRDILKEQLHYQKYYEQRECTQYKSGGYWYQDECTTKRYEDSDDTRRSDYYYDSSTRRTAVYRASTEYEYQPVHINDTQWADDDNNTNQNRRDFRISGDGCIEERSSIGEDESPFTLLKTVSQDDIDAVAQNGNDTKYQWGRYDPVAHEYPSQVGCPSESQKLKEYGSETAFNNAVSAATANVTGGTYHDIGMLWGARFLSPTGMFASSNPTKHGIVPVNRHLVFMTDGELDTGDTLYSAFGMNYFDDRLQGTGTQEEKHISRFHSICNRVKATGTTIWVIALDVGSTGDIKTCATSEAHFYTSDGSDLEEVFEAIGRGIGNLRLTR</sequence>
<keyword evidence="3" id="KW-1185">Reference proteome</keyword>
<dbReference type="InterPro" id="IPR036465">
    <property type="entry name" value="vWFA_dom_sf"/>
</dbReference>
<feature type="domain" description="VWFA" evidence="1">
    <location>
        <begin position="144"/>
        <end position="210"/>
    </location>
</feature>